<proteinExistence type="predicted"/>
<evidence type="ECO:0000313" key="2">
    <source>
        <dbReference type="Proteomes" id="UP001597102"/>
    </source>
</evidence>
<dbReference type="SUPFAM" id="SSF81901">
    <property type="entry name" value="HCP-like"/>
    <property type="match status" value="1"/>
</dbReference>
<dbReference type="EMBL" id="JBHTJO010000001">
    <property type="protein sequence ID" value="MFD0987158.1"/>
    <property type="molecule type" value="Genomic_DNA"/>
</dbReference>
<protein>
    <recommendedName>
        <fullName evidence="3">Sel1 repeat family protein</fullName>
    </recommendedName>
</protein>
<reference evidence="2" key="1">
    <citation type="journal article" date="2019" name="Int. J. Syst. Evol. Microbiol.">
        <title>The Global Catalogue of Microorganisms (GCM) 10K type strain sequencing project: providing services to taxonomists for standard genome sequencing and annotation.</title>
        <authorList>
            <consortium name="The Broad Institute Genomics Platform"/>
            <consortium name="The Broad Institute Genome Sequencing Center for Infectious Disease"/>
            <person name="Wu L."/>
            <person name="Ma J."/>
        </authorList>
    </citation>
    <scope>NUCLEOTIDE SEQUENCE [LARGE SCALE GENOMIC DNA]</scope>
    <source>
        <strain evidence="2">CCUG 61697</strain>
    </source>
</reference>
<dbReference type="InterPro" id="IPR011990">
    <property type="entry name" value="TPR-like_helical_dom_sf"/>
</dbReference>
<comment type="caution">
    <text evidence="1">The sequence shown here is derived from an EMBL/GenBank/DDBJ whole genome shotgun (WGS) entry which is preliminary data.</text>
</comment>
<organism evidence="1 2">
    <name type="scientific">Methyloligella solikamskensis</name>
    <dbReference type="NCBI Taxonomy" id="1177756"/>
    <lineage>
        <taxon>Bacteria</taxon>
        <taxon>Pseudomonadati</taxon>
        <taxon>Pseudomonadota</taxon>
        <taxon>Alphaproteobacteria</taxon>
        <taxon>Hyphomicrobiales</taxon>
        <taxon>Hyphomicrobiaceae</taxon>
        <taxon>Methyloligella</taxon>
    </lineage>
</organism>
<gene>
    <name evidence="1" type="ORF">ACFQ2F_08610</name>
</gene>
<name>A0ABW3J9L7_9HYPH</name>
<dbReference type="Gene3D" id="1.25.40.10">
    <property type="entry name" value="Tetratricopeptide repeat domain"/>
    <property type="match status" value="1"/>
</dbReference>
<keyword evidence="2" id="KW-1185">Reference proteome</keyword>
<dbReference type="InterPro" id="IPR006597">
    <property type="entry name" value="Sel1-like"/>
</dbReference>
<sequence>MARFEIFTEQTDTAATSGGPDVLFALGIQYSTGRDVEADLVTAHKWFNLAALRGNDEAKQHRKELAAVMSPDEIALAQKAAREWLSTH</sequence>
<accession>A0ABW3J9L7</accession>
<dbReference type="RefSeq" id="WP_379088615.1">
    <property type="nucleotide sequence ID" value="NZ_JBHTJO010000001.1"/>
</dbReference>
<dbReference type="Proteomes" id="UP001597102">
    <property type="component" value="Unassembled WGS sequence"/>
</dbReference>
<evidence type="ECO:0000313" key="1">
    <source>
        <dbReference type="EMBL" id="MFD0987158.1"/>
    </source>
</evidence>
<evidence type="ECO:0008006" key="3">
    <source>
        <dbReference type="Google" id="ProtNLM"/>
    </source>
</evidence>
<dbReference type="SMART" id="SM00671">
    <property type="entry name" value="SEL1"/>
    <property type="match status" value="1"/>
</dbReference>